<evidence type="ECO:0000313" key="3">
    <source>
        <dbReference type="EMBL" id="TYA13282.1"/>
    </source>
</evidence>
<keyword evidence="4" id="KW-1185">Reference proteome</keyword>
<evidence type="ECO:0000256" key="2">
    <source>
        <dbReference type="SAM" id="Phobius"/>
    </source>
</evidence>
<keyword evidence="2" id="KW-1133">Transmembrane helix</keyword>
<keyword evidence="2" id="KW-0472">Membrane</keyword>
<feature type="compositionally biased region" description="Basic residues" evidence="1">
    <location>
        <begin position="9"/>
        <end position="18"/>
    </location>
</feature>
<accession>A0A5D0CTT8</accession>
<evidence type="ECO:0000256" key="1">
    <source>
        <dbReference type="SAM" id="MobiDB-lite"/>
    </source>
</evidence>
<keyword evidence="2" id="KW-0812">Transmembrane</keyword>
<dbReference type="EMBL" id="VSDO01000002">
    <property type="protein sequence ID" value="TYA13282.1"/>
    <property type="molecule type" value="Genomic_DNA"/>
</dbReference>
<dbReference type="Proteomes" id="UP000325218">
    <property type="component" value="Unassembled WGS sequence"/>
</dbReference>
<protein>
    <submittedName>
        <fullName evidence="3">Uncharacterized protein</fullName>
    </submittedName>
</protein>
<feature type="transmembrane region" description="Helical" evidence="2">
    <location>
        <begin position="78"/>
        <end position="99"/>
    </location>
</feature>
<feature type="region of interest" description="Disordered" evidence="1">
    <location>
        <begin position="1"/>
        <end position="26"/>
    </location>
</feature>
<comment type="caution">
    <text evidence="3">The sequence shown here is derived from an EMBL/GenBank/DDBJ whole genome shotgun (WGS) entry which is preliminary data.</text>
</comment>
<name>A0A5D0CTT8_9BACL</name>
<dbReference type="RefSeq" id="WP_148451878.1">
    <property type="nucleotide sequence ID" value="NZ_VSDO01000002.1"/>
</dbReference>
<evidence type="ECO:0000313" key="4">
    <source>
        <dbReference type="Proteomes" id="UP000325218"/>
    </source>
</evidence>
<organism evidence="3 4">
    <name type="scientific">Paenibacillus faecis</name>
    <dbReference type="NCBI Taxonomy" id="862114"/>
    <lineage>
        <taxon>Bacteria</taxon>
        <taxon>Bacillati</taxon>
        <taxon>Bacillota</taxon>
        <taxon>Bacilli</taxon>
        <taxon>Bacillales</taxon>
        <taxon>Paenibacillaceae</taxon>
        <taxon>Paenibacillus</taxon>
    </lineage>
</organism>
<dbReference type="OrthoDB" id="2621083at2"/>
<sequence length="121" mass="13438">MNERLSRSERHKRSRKGKSAIAEGGALPSRAMPAELTGGVAPGRITRTGGEESAEVEVSKLPTRRELYPSQRVKWTKWFFNTLLYVFVAILLVLLWWGLSDSPWGEKYGLSGGVAFPLGFS</sequence>
<proteinExistence type="predicted"/>
<dbReference type="AlphaFoldDB" id="A0A5D0CTT8"/>
<gene>
    <name evidence="3" type="ORF">FRY98_11465</name>
</gene>
<reference evidence="3 4" key="1">
    <citation type="submission" date="2019-08" db="EMBL/GenBank/DDBJ databases">
        <title>Genome sequencing of Paenibacillus faecis DSM 23593(T).</title>
        <authorList>
            <person name="Kook J.-K."/>
            <person name="Park S.-N."/>
            <person name="Lim Y.K."/>
        </authorList>
    </citation>
    <scope>NUCLEOTIDE SEQUENCE [LARGE SCALE GENOMIC DNA]</scope>
    <source>
        <strain evidence="3 4">DSM 23593</strain>
    </source>
</reference>